<dbReference type="AlphaFoldDB" id="A0AAD4QF67"/>
<evidence type="ECO:0000313" key="4">
    <source>
        <dbReference type="EMBL" id="KAH8994810.1"/>
    </source>
</evidence>
<feature type="region of interest" description="Disordered" evidence="1">
    <location>
        <begin position="376"/>
        <end position="494"/>
    </location>
</feature>
<feature type="domain" description="HTH psq-type" evidence="3">
    <location>
        <begin position="19"/>
        <end position="56"/>
    </location>
</feature>
<dbReference type="GO" id="GO:0004519">
    <property type="term" value="F:endonuclease activity"/>
    <property type="evidence" value="ECO:0007669"/>
    <property type="project" value="UniProtKB-KW"/>
</dbReference>
<reference evidence="4" key="1">
    <citation type="submission" date="2022-01" db="EMBL/GenBank/DDBJ databases">
        <title>Comparative genomics reveals a dynamic genome evolution in the ectomycorrhizal milk-cap (Lactarius) mushrooms.</title>
        <authorList>
            <consortium name="DOE Joint Genome Institute"/>
            <person name="Lebreton A."/>
            <person name="Tang N."/>
            <person name="Kuo A."/>
            <person name="LaButti K."/>
            <person name="Drula E."/>
            <person name="Barry K."/>
            <person name="Clum A."/>
            <person name="Lipzen A."/>
            <person name="Mousain D."/>
            <person name="Ng V."/>
            <person name="Wang R."/>
            <person name="Wang X."/>
            <person name="Dai Y."/>
            <person name="Henrissat B."/>
            <person name="Grigoriev I.V."/>
            <person name="Guerin-Laguette A."/>
            <person name="Yu F."/>
            <person name="Martin F.M."/>
        </authorList>
    </citation>
    <scope>NUCLEOTIDE SEQUENCE</scope>
    <source>
        <strain evidence="4">QP</strain>
    </source>
</reference>
<keyword evidence="5" id="KW-1185">Reference proteome</keyword>
<dbReference type="GO" id="GO:0003677">
    <property type="term" value="F:DNA binding"/>
    <property type="evidence" value="ECO:0007669"/>
    <property type="project" value="InterPro"/>
</dbReference>
<dbReference type="Pfam" id="PF05225">
    <property type="entry name" value="HTH_psq"/>
    <property type="match status" value="1"/>
</dbReference>
<evidence type="ECO:0000259" key="3">
    <source>
        <dbReference type="Pfam" id="PF05225"/>
    </source>
</evidence>
<dbReference type="Proteomes" id="UP001201163">
    <property type="component" value="Unassembled WGS sequence"/>
</dbReference>
<dbReference type="PANTHER" id="PTHR19303:SF74">
    <property type="entry name" value="POGO TRANSPOSABLE ELEMENT WITH KRAB DOMAIN"/>
    <property type="match status" value="1"/>
</dbReference>
<evidence type="ECO:0000256" key="1">
    <source>
        <dbReference type="SAM" id="MobiDB-lite"/>
    </source>
</evidence>
<keyword evidence="4" id="KW-0255">Endonuclease</keyword>
<dbReference type="GO" id="GO:0005634">
    <property type="term" value="C:nucleus"/>
    <property type="evidence" value="ECO:0007669"/>
    <property type="project" value="TreeGrafter"/>
</dbReference>
<gene>
    <name evidence="4" type="ORF">EDB92DRAFT_2102292</name>
</gene>
<evidence type="ECO:0000313" key="5">
    <source>
        <dbReference type="Proteomes" id="UP001201163"/>
    </source>
</evidence>
<dbReference type="InterPro" id="IPR036397">
    <property type="entry name" value="RNaseH_sf"/>
</dbReference>
<proteinExistence type="predicted"/>
<accession>A0AAD4QF67</accession>
<organism evidence="4 5">
    <name type="scientific">Lactarius akahatsu</name>
    <dbReference type="NCBI Taxonomy" id="416441"/>
    <lineage>
        <taxon>Eukaryota</taxon>
        <taxon>Fungi</taxon>
        <taxon>Dikarya</taxon>
        <taxon>Basidiomycota</taxon>
        <taxon>Agaricomycotina</taxon>
        <taxon>Agaricomycetes</taxon>
        <taxon>Russulales</taxon>
        <taxon>Russulaceae</taxon>
        <taxon>Lactarius</taxon>
    </lineage>
</organism>
<name>A0AAD4QF67_9AGAM</name>
<dbReference type="EMBL" id="JAKELL010000013">
    <property type="protein sequence ID" value="KAH8994810.1"/>
    <property type="molecule type" value="Genomic_DNA"/>
</dbReference>
<dbReference type="PANTHER" id="PTHR19303">
    <property type="entry name" value="TRANSPOSON"/>
    <property type="match status" value="1"/>
</dbReference>
<dbReference type="InterPro" id="IPR004875">
    <property type="entry name" value="DDE_SF_endonuclease_dom"/>
</dbReference>
<keyword evidence="4" id="KW-0540">Nuclease</keyword>
<evidence type="ECO:0000259" key="2">
    <source>
        <dbReference type="Pfam" id="PF03184"/>
    </source>
</evidence>
<feature type="compositionally biased region" description="Polar residues" evidence="1">
    <location>
        <begin position="458"/>
        <end position="489"/>
    </location>
</feature>
<comment type="caution">
    <text evidence="4">The sequence shown here is derived from an EMBL/GenBank/DDBJ whole genome shotgun (WGS) entry which is preliminary data.</text>
</comment>
<protein>
    <submittedName>
        <fullName evidence="4">DDE superfamily endonuclease-domain-containing protein</fullName>
    </submittedName>
</protein>
<dbReference type="InterPro" id="IPR007889">
    <property type="entry name" value="HTH_Psq"/>
</dbReference>
<keyword evidence="4" id="KW-0378">Hydrolase</keyword>
<feature type="domain" description="DDE-1" evidence="2">
    <location>
        <begin position="182"/>
        <end position="349"/>
    </location>
</feature>
<sequence length="702" mass="78396">MARKQLSKKAKRRQLEVTTEEKLREAREALSNGTFKHISQAARHFGVSYHTLRRRCLGLNAPKSKVHVSNQLLNEAQEKTVCDEVLQKKTNKTGKRQIPSRNWVYPFLSRNPDLALRRPTGLDPKRAQCFNPTVQNDIPWENIYNMDEKGIQLGGGRKMDNTRFLYSREQSARTKLQSASLELVTVLECVSADGSSLKPGFVLSGKCILWDEYFEEDGIMVALSEKGWTSDYIGLQWFEKLFIPQAKARNITGKPILLIYDGHHSHESIELCEAAVKANIDLFALPPHTSHRLQPLDVGVFGPLQRAWQKQCSVVLDETGGGITHQNFIKEYLVARTESFKESTILSAWKKSGIRPLNPQIFSKFDFAPSFCSSTNPPLPETFPHSLGNPEQSASLEGDGSDENSDPGHSLGPEMVSNAGGAQSAVESMAESINRGSTPNRGTPVPTRSCPEFPVLAQSVTSAQTQDDNIAPSVQDSMPDSEISTTQPRRSLRLEKAVPVPGPIPDPLSQLASRQSQLSGHSILASMIDRSTPMEVQLADSERENSVLRDTITNLIAMNSSLQTHCYYAGQTIVQQQQLLNAKTGKKNSQCRAERPINGSRVLTSEEGRRHMKRIREEAELKEQRAAEELARKASEDEARRIRRADYTRVFTGPLNKSRRKEDLEDIAVALALPEVGKKDELVDRILSHFEKKPCIEDRTSL</sequence>
<dbReference type="Gene3D" id="3.30.420.10">
    <property type="entry name" value="Ribonuclease H-like superfamily/Ribonuclease H"/>
    <property type="match status" value="1"/>
</dbReference>
<dbReference type="Pfam" id="PF03184">
    <property type="entry name" value="DDE_1"/>
    <property type="match status" value="1"/>
</dbReference>
<dbReference type="InterPro" id="IPR050863">
    <property type="entry name" value="CenT-Element_Derived"/>
</dbReference>